<keyword evidence="1 5" id="KW-1003">Cell membrane</keyword>
<feature type="transmembrane region" description="Helical" evidence="5">
    <location>
        <begin position="106"/>
        <end position="128"/>
    </location>
</feature>
<evidence type="ECO:0000256" key="5">
    <source>
        <dbReference type="HAMAP-Rule" id="MF_01600"/>
    </source>
</evidence>
<reference evidence="6 7" key="1">
    <citation type="submission" date="2017-04" db="EMBL/GenBank/DDBJ databases">
        <title>Comparative genome analysis of Subtercola boreus.</title>
        <authorList>
            <person name="Cho Y.-J."/>
            <person name="Cho A."/>
            <person name="Kim O.-S."/>
            <person name="Lee J.-I."/>
        </authorList>
    </citation>
    <scope>NUCLEOTIDE SEQUENCE [LARGE SCALE GENOMIC DNA]</scope>
    <source>
        <strain evidence="6 7">P28004</strain>
    </source>
</reference>
<comment type="subcellular location">
    <subcellularLocation>
        <location evidence="5">Cell membrane</location>
        <topology evidence="5">Multi-pass membrane protein</topology>
    </subcellularLocation>
</comment>
<evidence type="ECO:0000256" key="4">
    <source>
        <dbReference type="ARBA" id="ARBA00023136"/>
    </source>
</evidence>
<dbReference type="Proteomes" id="UP000257080">
    <property type="component" value="Unassembled WGS sequence"/>
</dbReference>
<dbReference type="PANTHER" id="PTHR39344:SF1">
    <property type="entry name" value="UPF0182 PROTEIN SLL1060"/>
    <property type="match status" value="1"/>
</dbReference>
<dbReference type="Pfam" id="PF03699">
    <property type="entry name" value="UPF0182"/>
    <property type="match status" value="1"/>
</dbReference>
<dbReference type="GO" id="GO:0005576">
    <property type="term" value="C:extracellular region"/>
    <property type="evidence" value="ECO:0007669"/>
    <property type="project" value="TreeGrafter"/>
</dbReference>
<evidence type="ECO:0000256" key="2">
    <source>
        <dbReference type="ARBA" id="ARBA00022692"/>
    </source>
</evidence>
<gene>
    <name evidence="6" type="ORF">B7R25_10280</name>
</gene>
<feature type="transmembrane region" description="Helical" evidence="5">
    <location>
        <begin position="208"/>
        <end position="225"/>
    </location>
</feature>
<sequence>MTSSTAQKPARRSRTVVAVAIAVIAVLAILFFVFTNLYTEVLWFNQLGFLSVLTTQWIAGAVMFVVGFLAMAIPVFVSIEIAFRFRPVYAKLNSQLDRYQQVVEPLRRLAAIGIPALLGLFAGVSAAARWQVVLQYLNRTSFGKTDPQFNLDISFYVYDLPFWQSVVGFASAVVLIAGISAIATSYLYGAIRFGQREVRISKTARIQIAITAGIYLLLQGVSIWLDQFATLTNSGGLITGASYADVNATIPGLQILAGIAVIVAVLFLLAAFIGRWRLPVIGTALLIVSGLVLGSLYPWVVQRFQVDPSERSLEQPYIQDNIDLTRDAYDVSNVETIPYDATTTAEPGALRADAATTSSIRILDPALVSSTFAALQQFRQYYQFPTDLNVDRYTIDGKSQDTVSTVRDLNLAQLGTSASWYNQTVVYTHGYGLVAAYGNQRSVDGQPVFAESGIPSTGVLGDYEQRIYFGENSPDYSIVGAPAGSPQIELDYPSGTNGASQTYTTFDGDGGPKLDNVFNKLAYALKFQSQEIFLSEAVNNDSQILYDRDPATRVSKVAPYLTIDSDPYASVVDGKVVWIVDGYTTTSEYPYSRTEGLSAAIADTYTPKPGYAPDNNINYIRNSVKATVDAYDGKVTLYAWDDQDPLLQTWQKIFPSTIKPMSDMGAQLMSHVRYPADLFKVQRAILGQYHVTDAGSFYSREDAWTTPNDPTSPASNPTVQPPYYLTLKVPGQDSPQYSLYSTFIPLTGEDTSKSLNGYLAVDSNAGDVAGQRSADFGKMRLLTLPKDATVPGPGQVQNKFNSDPTVSQALNLLKQGSTEVLSGNLLTLPVGGGLLYVQPVYVRSRGETSYPLLQKILVGFGDKIAFEDTLDAALDDLFGGDSGATAGDGGVTSPTTGTGAAAGTGTGAAAGTGNNAALTQALANAKTALAARDAALQAADWTAYGVADQQLKDAVAAAIAASGQQ</sequence>
<feature type="transmembrane region" description="Helical" evidence="5">
    <location>
        <begin position="253"/>
        <end position="273"/>
    </location>
</feature>
<protein>
    <recommendedName>
        <fullName evidence="5">UPF0182 protein B7R25_10280</fullName>
    </recommendedName>
</protein>
<organism evidence="6 7">
    <name type="scientific">Subtercola boreus</name>
    <dbReference type="NCBI Taxonomy" id="120213"/>
    <lineage>
        <taxon>Bacteria</taxon>
        <taxon>Bacillati</taxon>
        <taxon>Actinomycetota</taxon>
        <taxon>Actinomycetes</taxon>
        <taxon>Micrococcales</taxon>
        <taxon>Microbacteriaceae</taxon>
        <taxon>Subtercola</taxon>
    </lineage>
</organism>
<dbReference type="PANTHER" id="PTHR39344">
    <property type="entry name" value="UPF0182 PROTEIN SLL1060"/>
    <property type="match status" value="1"/>
</dbReference>
<evidence type="ECO:0000313" key="7">
    <source>
        <dbReference type="Proteomes" id="UP000257080"/>
    </source>
</evidence>
<evidence type="ECO:0000256" key="1">
    <source>
        <dbReference type="ARBA" id="ARBA00022475"/>
    </source>
</evidence>
<keyword evidence="3 5" id="KW-1133">Transmembrane helix</keyword>
<feature type="transmembrane region" description="Helical" evidence="5">
    <location>
        <begin position="280"/>
        <end position="300"/>
    </location>
</feature>
<proteinExistence type="inferred from homology"/>
<name>A0A3E0WA62_9MICO</name>
<accession>A0A3E0WA62</accession>
<comment type="similarity">
    <text evidence="5">Belongs to the UPF0182 family.</text>
</comment>
<dbReference type="GO" id="GO:0005886">
    <property type="term" value="C:plasma membrane"/>
    <property type="evidence" value="ECO:0007669"/>
    <property type="project" value="UniProtKB-SubCell"/>
</dbReference>
<feature type="transmembrane region" description="Helical" evidence="5">
    <location>
        <begin position="57"/>
        <end position="85"/>
    </location>
</feature>
<evidence type="ECO:0000256" key="3">
    <source>
        <dbReference type="ARBA" id="ARBA00022989"/>
    </source>
</evidence>
<dbReference type="RefSeq" id="WP_116418880.1">
    <property type="nucleotide sequence ID" value="NZ_NBXC01000019.1"/>
</dbReference>
<evidence type="ECO:0000313" key="6">
    <source>
        <dbReference type="EMBL" id="RFA26420.1"/>
    </source>
</evidence>
<comment type="caution">
    <text evidence="6">The sequence shown here is derived from an EMBL/GenBank/DDBJ whole genome shotgun (WGS) entry which is preliminary data.</text>
</comment>
<dbReference type="OrthoDB" id="9763654at2"/>
<dbReference type="EMBL" id="NBXE01000024">
    <property type="protein sequence ID" value="RFA26420.1"/>
    <property type="molecule type" value="Genomic_DNA"/>
</dbReference>
<feature type="transmembrane region" description="Helical" evidence="5">
    <location>
        <begin position="162"/>
        <end position="188"/>
    </location>
</feature>
<feature type="transmembrane region" description="Helical" evidence="5">
    <location>
        <begin position="16"/>
        <end position="37"/>
    </location>
</feature>
<keyword evidence="4 5" id="KW-0472">Membrane</keyword>
<dbReference type="AlphaFoldDB" id="A0A3E0WA62"/>
<dbReference type="HAMAP" id="MF_01600">
    <property type="entry name" value="UPF0182"/>
    <property type="match status" value="1"/>
</dbReference>
<keyword evidence="2 5" id="KW-0812">Transmembrane</keyword>
<dbReference type="InterPro" id="IPR005372">
    <property type="entry name" value="UPF0182"/>
</dbReference>